<dbReference type="AlphaFoldDB" id="A0A6B8M7B9"/>
<reference evidence="1 2" key="1">
    <citation type="submission" date="2019-09" db="EMBL/GenBank/DDBJ databases">
        <title>Isolation and complete genome sequencing of Methylocystis species.</title>
        <authorList>
            <person name="Rumah B.L."/>
            <person name="Stead C.E."/>
            <person name="Stevens B.C."/>
            <person name="Minton N.P."/>
            <person name="Grosse-Honebrink A."/>
            <person name="Zhang Y."/>
        </authorList>
    </citation>
    <scope>NUCLEOTIDE SEQUENCE [LARGE SCALE GENOMIC DNA]</scope>
    <source>
        <strain evidence="1 2">BRCS2</strain>
    </source>
</reference>
<dbReference type="KEGG" id="mpar:F7D14_13405"/>
<gene>
    <name evidence="1" type="ORF">F7D14_13405</name>
</gene>
<accession>A0A6B8M7B9</accession>
<name>A0A6B8M7B9_9HYPH</name>
<dbReference type="Proteomes" id="UP000422569">
    <property type="component" value="Chromosome"/>
</dbReference>
<protein>
    <submittedName>
        <fullName evidence="1">Uncharacterized protein</fullName>
    </submittedName>
</protein>
<proteinExistence type="predicted"/>
<evidence type="ECO:0000313" key="1">
    <source>
        <dbReference type="EMBL" id="QGM98376.1"/>
    </source>
</evidence>
<sequence>MKPKRPRKISVSDVVLWLQLTGRKNISERRLKVIKPFRKAVVHSGEYVALNLAIKLERSVFLKRRQTELLKSFAELAPYKLVAEIAIYHPAETQVAHSQLPPRVMNCLTTLGAELNFITYIVS</sequence>
<evidence type="ECO:0000313" key="2">
    <source>
        <dbReference type="Proteomes" id="UP000422569"/>
    </source>
</evidence>
<dbReference type="EMBL" id="CP044331">
    <property type="protein sequence ID" value="QGM98376.1"/>
    <property type="molecule type" value="Genomic_DNA"/>
</dbReference>
<keyword evidence="2" id="KW-1185">Reference proteome</keyword>
<organism evidence="1 2">
    <name type="scientific">Methylocystis parvus</name>
    <dbReference type="NCBI Taxonomy" id="134"/>
    <lineage>
        <taxon>Bacteria</taxon>
        <taxon>Pseudomonadati</taxon>
        <taxon>Pseudomonadota</taxon>
        <taxon>Alphaproteobacteria</taxon>
        <taxon>Hyphomicrobiales</taxon>
        <taxon>Methylocystaceae</taxon>
        <taxon>Methylocystis</taxon>
    </lineage>
</organism>